<dbReference type="GO" id="GO:0003723">
    <property type="term" value="F:RNA binding"/>
    <property type="evidence" value="ECO:0007669"/>
    <property type="project" value="UniProtKB-UniRule"/>
</dbReference>
<dbReference type="PANTHER" id="PTHR46259:SF1">
    <property type="entry name" value="ZINC FINGER CCHC-TYPE AND RNA-BINDING MOTIF-CONTAINING PROTEIN 1"/>
    <property type="match status" value="1"/>
</dbReference>
<evidence type="ECO:0000259" key="5">
    <source>
        <dbReference type="PROSITE" id="PS50102"/>
    </source>
</evidence>
<feature type="compositionally biased region" description="Basic residues" evidence="4">
    <location>
        <begin position="129"/>
        <end position="140"/>
    </location>
</feature>
<dbReference type="GO" id="GO:0008270">
    <property type="term" value="F:zinc ion binding"/>
    <property type="evidence" value="ECO:0007669"/>
    <property type="project" value="UniProtKB-KW"/>
</dbReference>
<dbReference type="SUPFAM" id="SSF57756">
    <property type="entry name" value="Retrovirus zinc finger-like domains"/>
    <property type="match status" value="1"/>
</dbReference>
<dbReference type="InterPro" id="IPR012677">
    <property type="entry name" value="Nucleotide-bd_a/b_plait_sf"/>
</dbReference>
<evidence type="ECO:0000313" key="7">
    <source>
        <dbReference type="EnsemblMetazoa" id="XP_014253041.1"/>
    </source>
</evidence>
<dbReference type="Gene3D" id="4.10.60.10">
    <property type="entry name" value="Zinc finger, CCHC-type"/>
    <property type="match status" value="1"/>
</dbReference>
<keyword evidence="2" id="KW-0863">Zinc-finger</keyword>
<feature type="domain" description="RRM" evidence="5">
    <location>
        <begin position="10"/>
        <end position="87"/>
    </location>
</feature>
<reference evidence="7" key="1">
    <citation type="submission" date="2022-01" db="UniProtKB">
        <authorList>
            <consortium name="EnsemblMetazoa"/>
        </authorList>
    </citation>
    <scope>IDENTIFICATION</scope>
</reference>
<keyword evidence="2" id="KW-0862">Zinc</keyword>
<organism evidence="7 8">
    <name type="scientific">Cimex lectularius</name>
    <name type="common">Bed bug</name>
    <name type="synonym">Acanthia lectularia</name>
    <dbReference type="NCBI Taxonomy" id="79782"/>
    <lineage>
        <taxon>Eukaryota</taxon>
        <taxon>Metazoa</taxon>
        <taxon>Ecdysozoa</taxon>
        <taxon>Arthropoda</taxon>
        <taxon>Hexapoda</taxon>
        <taxon>Insecta</taxon>
        <taxon>Pterygota</taxon>
        <taxon>Neoptera</taxon>
        <taxon>Paraneoptera</taxon>
        <taxon>Hemiptera</taxon>
        <taxon>Heteroptera</taxon>
        <taxon>Panheteroptera</taxon>
        <taxon>Cimicomorpha</taxon>
        <taxon>Cimicidae</taxon>
        <taxon>Cimex</taxon>
    </lineage>
</organism>
<dbReference type="Pfam" id="PF00098">
    <property type="entry name" value="zf-CCHC"/>
    <property type="match status" value="1"/>
</dbReference>
<evidence type="ECO:0000256" key="2">
    <source>
        <dbReference type="PROSITE-ProRule" id="PRU00047"/>
    </source>
</evidence>
<sequence length="204" mass="23761">MNSSLAPSKTTVYVSNLAFSLTNNDLHKIFSKFGQVIKVTIVKDQYRRSKGVAFIQYLDRESAIQCSKSMDGTEMHSRRIKCSMARDNGRSSEFIKKKFYPDKSTCYECGEEGHLSYQCPKNSLGSRTPPKKKERKKRKKRQEENEYDEERQTDEEGEEPDMETLSAVIRLEQAKFESENKSDFVKKKRIKKNSYFSDEEELSD</sequence>
<dbReference type="KEGG" id="clec:106668628"/>
<dbReference type="GO" id="GO:0000398">
    <property type="term" value="P:mRNA splicing, via spliceosome"/>
    <property type="evidence" value="ECO:0007669"/>
    <property type="project" value="InterPro"/>
</dbReference>
<dbReference type="SMART" id="SM00343">
    <property type="entry name" value="ZnF_C2HC"/>
    <property type="match status" value="1"/>
</dbReference>
<dbReference type="InterPro" id="IPR044598">
    <property type="entry name" value="ZCRB1"/>
</dbReference>
<dbReference type="InterPro" id="IPR000504">
    <property type="entry name" value="RRM_dom"/>
</dbReference>
<dbReference type="PROSITE" id="PS50158">
    <property type="entry name" value="ZF_CCHC"/>
    <property type="match status" value="1"/>
</dbReference>
<dbReference type="PANTHER" id="PTHR46259">
    <property type="entry name" value="ZINC FINGER CCHC-TYPE AND RNA-BINDING MOTIF-CONTAINING PROTEIN 1"/>
    <property type="match status" value="1"/>
</dbReference>
<protein>
    <submittedName>
        <fullName evidence="7">Uncharacterized protein</fullName>
    </submittedName>
</protein>
<evidence type="ECO:0000256" key="1">
    <source>
        <dbReference type="ARBA" id="ARBA00022884"/>
    </source>
</evidence>
<keyword evidence="2" id="KW-0479">Metal-binding</keyword>
<evidence type="ECO:0000256" key="3">
    <source>
        <dbReference type="PROSITE-ProRule" id="PRU00176"/>
    </source>
</evidence>
<dbReference type="OMA" id="AHYFNDE"/>
<evidence type="ECO:0000259" key="6">
    <source>
        <dbReference type="PROSITE" id="PS50158"/>
    </source>
</evidence>
<dbReference type="InterPro" id="IPR001878">
    <property type="entry name" value="Znf_CCHC"/>
</dbReference>
<dbReference type="OrthoDB" id="267048at2759"/>
<dbReference type="Pfam" id="PF00076">
    <property type="entry name" value="RRM_1"/>
    <property type="match status" value="1"/>
</dbReference>
<dbReference type="InterPro" id="IPR035979">
    <property type="entry name" value="RBD_domain_sf"/>
</dbReference>
<name>A0A8I6TIV6_CIMLE</name>
<dbReference type="FunFam" id="4.10.60.10:FF:000009">
    <property type="entry name" value="Zinc finger CCHC-type and RNA-binding motif-containing protein 1"/>
    <property type="match status" value="1"/>
</dbReference>
<dbReference type="RefSeq" id="XP_014253041.1">
    <property type="nucleotide sequence ID" value="XM_014397555.2"/>
</dbReference>
<dbReference type="PROSITE" id="PS50102">
    <property type="entry name" value="RRM"/>
    <property type="match status" value="1"/>
</dbReference>
<proteinExistence type="predicted"/>
<keyword evidence="1 3" id="KW-0694">RNA-binding</keyword>
<feature type="domain" description="CCHC-type" evidence="6">
    <location>
        <begin position="106"/>
        <end position="121"/>
    </location>
</feature>
<dbReference type="AlphaFoldDB" id="A0A8I6TIV6"/>
<dbReference type="EnsemblMetazoa" id="XM_014397555.2">
    <property type="protein sequence ID" value="XP_014253041.1"/>
    <property type="gene ID" value="LOC106668628"/>
</dbReference>
<evidence type="ECO:0000256" key="4">
    <source>
        <dbReference type="SAM" id="MobiDB-lite"/>
    </source>
</evidence>
<dbReference type="SMART" id="SM00360">
    <property type="entry name" value="RRM"/>
    <property type="match status" value="1"/>
</dbReference>
<evidence type="ECO:0000313" key="8">
    <source>
        <dbReference type="Proteomes" id="UP000494040"/>
    </source>
</evidence>
<feature type="compositionally biased region" description="Acidic residues" evidence="4">
    <location>
        <begin position="145"/>
        <end position="162"/>
    </location>
</feature>
<dbReference type="InterPro" id="IPR036875">
    <property type="entry name" value="Znf_CCHC_sf"/>
</dbReference>
<feature type="region of interest" description="Disordered" evidence="4">
    <location>
        <begin position="118"/>
        <end position="172"/>
    </location>
</feature>
<dbReference type="Proteomes" id="UP000494040">
    <property type="component" value="Unassembled WGS sequence"/>
</dbReference>
<dbReference type="GO" id="GO:0005689">
    <property type="term" value="C:U12-type spliceosomal complex"/>
    <property type="evidence" value="ECO:0007669"/>
    <property type="project" value="InterPro"/>
</dbReference>
<dbReference type="GeneID" id="106668628"/>
<dbReference type="Gene3D" id="3.30.70.330">
    <property type="match status" value="1"/>
</dbReference>
<keyword evidence="8" id="KW-1185">Reference proteome</keyword>
<accession>A0A8I6TIV6</accession>
<dbReference type="SUPFAM" id="SSF54928">
    <property type="entry name" value="RNA-binding domain, RBD"/>
    <property type="match status" value="1"/>
</dbReference>